<keyword evidence="3" id="KW-0732">Signal</keyword>
<sequence length="105" mass="11216">MSLARFSLFILCVVVAVSTSPVSEVCPDEDDFLCISDGYSSCFPNSWKCDGEPDCDGNVDEQGCPPVVCDSDEFSCDNGCIPSAFVCDGDLDCYDGKDEATCPVQ</sequence>
<dbReference type="PROSITE" id="PS50068">
    <property type="entry name" value="LDLRA_2"/>
    <property type="match status" value="2"/>
</dbReference>
<evidence type="ECO:0008006" key="6">
    <source>
        <dbReference type="Google" id="ProtNLM"/>
    </source>
</evidence>
<evidence type="ECO:0000256" key="3">
    <source>
        <dbReference type="SAM" id="SignalP"/>
    </source>
</evidence>
<dbReference type="GO" id="GO:0005041">
    <property type="term" value="F:low-density lipoprotein particle receptor activity"/>
    <property type="evidence" value="ECO:0007669"/>
    <property type="project" value="TreeGrafter"/>
</dbReference>
<dbReference type="OrthoDB" id="6111024at2759"/>
<feature type="signal peptide" evidence="3">
    <location>
        <begin position="1"/>
        <end position="19"/>
    </location>
</feature>
<dbReference type="AlphaFoldDB" id="A0A8W8LLQ5"/>
<reference evidence="4" key="1">
    <citation type="submission" date="2022-08" db="UniProtKB">
        <authorList>
            <consortium name="EnsemblMetazoa"/>
        </authorList>
    </citation>
    <scope>IDENTIFICATION</scope>
    <source>
        <strain evidence="4">05x7-T-G4-1.051#20</strain>
    </source>
</reference>
<keyword evidence="1 2" id="KW-1015">Disulfide bond</keyword>
<name>A0A8W8LLQ5_MAGGI</name>
<dbReference type="SUPFAM" id="SSF57424">
    <property type="entry name" value="LDL receptor-like module"/>
    <property type="match status" value="2"/>
</dbReference>
<organism evidence="4 5">
    <name type="scientific">Magallana gigas</name>
    <name type="common">Pacific oyster</name>
    <name type="synonym">Crassostrea gigas</name>
    <dbReference type="NCBI Taxonomy" id="29159"/>
    <lineage>
        <taxon>Eukaryota</taxon>
        <taxon>Metazoa</taxon>
        <taxon>Spiralia</taxon>
        <taxon>Lophotrochozoa</taxon>
        <taxon>Mollusca</taxon>
        <taxon>Bivalvia</taxon>
        <taxon>Autobranchia</taxon>
        <taxon>Pteriomorphia</taxon>
        <taxon>Ostreida</taxon>
        <taxon>Ostreoidea</taxon>
        <taxon>Ostreidae</taxon>
        <taxon>Magallana</taxon>
    </lineage>
</organism>
<proteinExistence type="predicted"/>
<feature type="disulfide bond" evidence="2">
    <location>
        <begin position="87"/>
        <end position="102"/>
    </location>
</feature>
<dbReference type="GO" id="GO:0005886">
    <property type="term" value="C:plasma membrane"/>
    <property type="evidence" value="ECO:0007669"/>
    <property type="project" value="TreeGrafter"/>
</dbReference>
<feature type="disulfide bond" evidence="2">
    <location>
        <begin position="49"/>
        <end position="64"/>
    </location>
</feature>
<accession>A0A8W8LLQ5</accession>
<dbReference type="InterPro" id="IPR036055">
    <property type="entry name" value="LDL_receptor-like_sf"/>
</dbReference>
<dbReference type="Proteomes" id="UP000005408">
    <property type="component" value="Unassembled WGS sequence"/>
</dbReference>
<evidence type="ECO:0000313" key="5">
    <source>
        <dbReference type="Proteomes" id="UP000005408"/>
    </source>
</evidence>
<protein>
    <recommendedName>
        <fullName evidence="6">Low-density lipoprotein receptor</fullName>
    </recommendedName>
</protein>
<dbReference type="Gene3D" id="4.10.400.10">
    <property type="entry name" value="Low-density Lipoprotein Receptor"/>
    <property type="match status" value="2"/>
</dbReference>
<dbReference type="InterPro" id="IPR051221">
    <property type="entry name" value="LDLR-related"/>
</dbReference>
<dbReference type="PANTHER" id="PTHR22722">
    <property type="entry name" value="LOW-DENSITY LIPOPROTEIN RECEPTOR-RELATED PROTEIN 2-RELATED"/>
    <property type="match status" value="1"/>
</dbReference>
<dbReference type="GO" id="GO:0043235">
    <property type="term" value="C:receptor complex"/>
    <property type="evidence" value="ECO:0007669"/>
    <property type="project" value="TreeGrafter"/>
</dbReference>
<evidence type="ECO:0000256" key="2">
    <source>
        <dbReference type="PROSITE-ProRule" id="PRU00124"/>
    </source>
</evidence>
<feature type="chain" id="PRO_5042431627" description="Low-density lipoprotein receptor" evidence="3">
    <location>
        <begin position="20"/>
        <end position="105"/>
    </location>
</feature>
<dbReference type="InterPro" id="IPR002172">
    <property type="entry name" value="LDrepeatLR_classA_rpt"/>
</dbReference>
<evidence type="ECO:0000313" key="4">
    <source>
        <dbReference type="EnsemblMetazoa" id="G2868.7:cds"/>
    </source>
</evidence>
<keyword evidence="5" id="KW-1185">Reference proteome</keyword>
<dbReference type="EnsemblMetazoa" id="G2868.7">
    <property type="protein sequence ID" value="G2868.7:cds"/>
    <property type="gene ID" value="G2868"/>
</dbReference>
<dbReference type="PANTHER" id="PTHR22722:SF5">
    <property type="entry name" value="LOW-DENSITY LIPOPROTEIN RECEPTOR-RELATED PROTEIN 1B"/>
    <property type="match status" value="1"/>
</dbReference>
<evidence type="ECO:0000256" key="1">
    <source>
        <dbReference type="ARBA" id="ARBA00023157"/>
    </source>
</evidence>
<dbReference type="OMA" id="CSHNFSH"/>
<dbReference type="SMART" id="SM00192">
    <property type="entry name" value="LDLa"/>
    <property type="match status" value="2"/>
</dbReference>
<dbReference type="CDD" id="cd00112">
    <property type="entry name" value="LDLa"/>
    <property type="match status" value="1"/>
</dbReference>
<dbReference type="Pfam" id="PF00057">
    <property type="entry name" value="Ldl_recept_a"/>
    <property type="match status" value="2"/>
</dbReference>
<dbReference type="PRINTS" id="PR00261">
    <property type="entry name" value="LDLRECEPTOR"/>
</dbReference>
<dbReference type="EnsemblMetazoa" id="G2868.11">
    <property type="protein sequence ID" value="G2868.11:cds"/>
    <property type="gene ID" value="G2868"/>
</dbReference>
<comment type="caution">
    <text evidence="2">Lacks conserved residue(s) required for the propagation of feature annotation.</text>
</comment>